<evidence type="ECO:0000313" key="2">
    <source>
        <dbReference type="Proteomes" id="UP000694388"/>
    </source>
</evidence>
<sequence length="172" mass="19168">MFDAQIRSRHTALVAALERSRELWKDLTEMQEWLNQAEEEYFGKDHEYKVPTDLSQAVAELKHAMDEVKQKEVKVKILKDGVGTVVATGAGTGRDKLKAELATVMANYQRLCSRLKGKHSMVQVNLSITSCKPDIGDIVVHVIVTLSFLLGNGFDSLSKVTMSTPDQCLFLS</sequence>
<dbReference type="GeneTree" id="ENSGT00940000154342"/>
<proteinExistence type="predicted"/>
<evidence type="ECO:0000313" key="1">
    <source>
        <dbReference type="Ensembl" id="ENSEBUP00000024022.1"/>
    </source>
</evidence>
<reference evidence="1" key="1">
    <citation type="submission" date="2025-08" db="UniProtKB">
        <authorList>
            <consortium name="Ensembl"/>
        </authorList>
    </citation>
    <scope>IDENTIFICATION</scope>
</reference>
<dbReference type="Proteomes" id="UP000694388">
    <property type="component" value="Unplaced"/>
</dbReference>
<dbReference type="SUPFAM" id="SSF46966">
    <property type="entry name" value="Spectrin repeat"/>
    <property type="match status" value="1"/>
</dbReference>
<dbReference type="Gene3D" id="1.20.58.60">
    <property type="match status" value="1"/>
</dbReference>
<evidence type="ECO:0008006" key="3">
    <source>
        <dbReference type="Google" id="ProtNLM"/>
    </source>
</evidence>
<organism evidence="1 2">
    <name type="scientific">Eptatretus burgeri</name>
    <name type="common">Inshore hagfish</name>
    <dbReference type="NCBI Taxonomy" id="7764"/>
    <lineage>
        <taxon>Eukaryota</taxon>
        <taxon>Metazoa</taxon>
        <taxon>Chordata</taxon>
        <taxon>Craniata</taxon>
        <taxon>Vertebrata</taxon>
        <taxon>Cyclostomata</taxon>
        <taxon>Myxini</taxon>
        <taxon>Myxiniformes</taxon>
        <taxon>Myxinidae</taxon>
        <taxon>Eptatretinae</taxon>
        <taxon>Eptatretus</taxon>
    </lineage>
</organism>
<protein>
    <recommendedName>
        <fullName evidence="3">Dystrophin</fullName>
    </recommendedName>
</protein>
<dbReference type="Ensembl" id="ENSEBUT00000024598.1">
    <property type="protein sequence ID" value="ENSEBUP00000024022.1"/>
    <property type="gene ID" value="ENSEBUG00000014798.1"/>
</dbReference>
<keyword evidence="2" id="KW-1185">Reference proteome</keyword>
<name>A0A8C4R324_EPTBU</name>
<reference evidence="1" key="2">
    <citation type="submission" date="2025-09" db="UniProtKB">
        <authorList>
            <consortium name="Ensembl"/>
        </authorList>
    </citation>
    <scope>IDENTIFICATION</scope>
</reference>
<dbReference type="AlphaFoldDB" id="A0A8C4R324"/>
<accession>A0A8C4R324</accession>